<dbReference type="AlphaFoldDB" id="A0A319BML2"/>
<proteinExistence type="predicted"/>
<evidence type="ECO:0000313" key="1">
    <source>
        <dbReference type="EMBL" id="PYH73897.1"/>
    </source>
</evidence>
<dbReference type="RefSeq" id="XP_025567691.1">
    <property type="nucleotide sequence ID" value="XM_025701244.1"/>
</dbReference>
<dbReference type="OrthoDB" id="10396874at2759"/>
<dbReference type="GeneID" id="37205836"/>
<sequence>MDAGMLTTWMGAYSYLLGRLVCLALAGSFGARRGCIGLVGYDRLMNVWLMRSSVSDISSCWTVGVSDTGSRRECICSCVRHCHRALQGDTPHAMAKLRIKYRDCRYICYSGLSALPSYYITATTQLKRRSLSSLPTYPSLRNSYPPSSIRIAIITRLTGSSLYCLTFPARHGSLKRHFAQP</sequence>
<accession>A0A319BML2</accession>
<reference evidence="1" key="1">
    <citation type="submission" date="2016-12" db="EMBL/GenBank/DDBJ databases">
        <title>The genomes of Aspergillus section Nigri reveals drivers in fungal speciation.</title>
        <authorList>
            <consortium name="DOE Joint Genome Institute"/>
            <person name="Vesth T.C."/>
            <person name="Nybo J."/>
            <person name="Theobald S."/>
            <person name="Brandl J."/>
            <person name="Frisvad J.C."/>
            <person name="Nielsen K.F."/>
            <person name="Lyhne E.K."/>
            <person name="Kogle M.E."/>
            <person name="Kuo A."/>
            <person name="Riley R."/>
            <person name="Clum A."/>
            <person name="Nolan M."/>
            <person name="Lipzen A."/>
            <person name="Salamov A."/>
            <person name="Henrissat B."/>
            <person name="Wiebenga A."/>
            <person name="De Vries R.P."/>
            <person name="Grigoriev I.V."/>
            <person name="Mortensen U.H."/>
            <person name="Andersen M.R."/>
            <person name="Baker S.E."/>
        </authorList>
    </citation>
    <scope>NUCLEOTIDE SEQUENCE [LARGE SCALE GENOMIC DNA]</scope>
    <source>
        <strain evidence="1">CBS 113365</strain>
    </source>
</reference>
<gene>
    <name evidence="1" type="ORF">BO88DRAFT_107384</name>
</gene>
<protein>
    <submittedName>
        <fullName evidence="1">Uncharacterized protein</fullName>
    </submittedName>
</protein>
<name>A0A319BML2_ASPVC</name>
<keyword evidence="2" id="KW-1185">Reference proteome</keyword>
<dbReference type="Proteomes" id="UP000248405">
    <property type="component" value="Unassembled WGS sequence"/>
</dbReference>
<organism evidence="1 2">
    <name type="scientific">Aspergillus vadensis (strain CBS 113365 / IMI 142717 / IBT 24658)</name>
    <dbReference type="NCBI Taxonomy" id="1448311"/>
    <lineage>
        <taxon>Eukaryota</taxon>
        <taxon>Fungi</taxon>
        <taxon>Dikarya</taxon>
        <taxon>Ascomycota</taxon>
        <taxon>Pezizomycotina</taxon>
        <taxon>Eurotiomycetes</taxon>
        <taxon>Eurotiomycetidae</taxon>
        <taxon>Eurotiales</taxon>
        <taxon>Aspergillaceae</taxon>
        <taxon>Aspergillus</taxon>
        <taxon>Aspergillus subgen. Circumdati</taxon>
    </lineage>
</organism>
<evidence type="ECO:0000313" key="2">
    <source>
        <dbReference type="Proteomes" id="UP000248405"/>
    </source>
</evidence>
<dbReference type="EMBL" id="KZ821615">
    <property type="protein sequence ID" value="PYH73897.1"/>
    <property type="molecule type" value="Genomic_DNA"/>
</dbReference>